<keyword evidence="1" id="KW-1185">Reference proteome</keyword>
<proteinExistence type="predicted"/>
<evidence type="ECO:0000313" key="2">
    <source>
        <dbReference type="WBParaSite" id="nRc.2.0.1.t00815-RA"/>
    </source>
</evidence>
<protein>
    <submittedName>
        <fullName evidence="2">Uncharacterized protein</fullName>
    </submittedName>
</protein>
<reference evidence="2" key="1">
    <citation type="submission" date="2022-11" db="UniProtKB">
        <authorList>
            <consortium name="WormBaseParasite"/>
        </authorList>
    </citation>
    <scope>IDENTIFICATION</scope>
</reference>
<dbReference type="AlphaFoldDB" id="A0A915HGQ9"/>
<evidence type="ECO:0000313" key="1">
    <source>
        <dbReference type="Proteomes" id="UP000887565"/>
    </source>
</evidence>
<sequence length="94" mass="11043">MYFFLPLCKQHKKYPDIRSGLILLVHQNIYTHLSFMPLLHWICSYHQALLLIKSEFLQKSCRNPLKKQDHNRSRGLQLIDISTADKLHALTGTL</sequence>
<name>A0A915HGQ9_ROMCU</name>
<organism evidence="1 2">
    <name type="scientific">Romanomermis culicivorax</name>
    <name type="common">Nematode worm</name>
    <dbReference type="NCBI Taxonomy" id="13658"/>
    <lineage>
        <taxon>Eukaryota</taxon>
        <taxon>Metazoa</taxon>
        <taxon>Ecdysozoa</taxon>
        <taxon>Nematoda</taxon>
        <taxon>Enoplea</taxon>
        <taxon>Dorylaimia</taxon>
        <taxon>Mermithida</taxon>
        <taxon>Mermithoidea</taxon>
        <taxon>Mermithidae</taxon>
        <taxon>Romanomermis</taxon>
    </lineage>
</organism>
<accession>A0A915HGQ9</accession>
<dbReference type="WBParaSite" id="nRc.2.0.1.t00815-RA">
    <property type="protein sequence ID" value="nRc.2.0.1.t00815-RA"/>
    <property type="gene ID" value="nRc.2.0.1.g00815"/>
</dbReference>
<dbReference type="Proteomes" id="UP000887565">
    <property type="component" value="Unplaced"/>
</dbReference>